<feature type="compositionally biased region" description="Polar residues" evidence="16">
    <location>
        <begin position="735"/>
        <end position="745"/>
    </location>
</feature>
<protein>
    <submittedName>
        <fullName evidence="19">Serine/threonine-protein kinase BRSK2-like</fullName>
    </submittedName>
</protein>
<dbReference type="InterPro" id="IPR008271">
    <property type="entry name" value="Ser/Thr_kinase_AS"/>
</dbReference>
<dbReference type="GeneID" id="120052160"/>
<feature type="compositionally biased region" description="Low complexity" evidence="16">
    <location>
        <begin position="479"/>
        <end position="493"/>
    </location>
</feature>
<evidence type="ECO:0000256" key="7">
    <source>
        <dbReference type="ARBA" id="ARBA00022777"/>
    </source>
</evidence>
<dbReference type="InterPro" id="IPR048622">
    <property type="entry name" value="BRSK1_2-like_UBA"/>
</dbReference>
<reference evidence="19" key="1">
    <citation type="submission" date="2025-08" db="UniProtKB">
        <authorList>
            <consortium name="RefSeq"/>
        </authorList>
    </citation>
    <scope>IDENTIFICATION</scope>
    <source>
        <tissue evidence="19">White muscle</tissue>
    </source>
</reference>
<keyword evidence="8 15" id="KW-0067">ATP-binding</keyword>
<evidence type="ECO:0000256" key="8">
    <source>
        <dbReference type="ARBA" id="ARBA00022840"/>
    </source>
</evidence>
<evidence type="ECO:0000256" key="15">
    <source>
        <dbReference type="PROSITE-ProRule" id="PRU10141"/>
    </source>
</evidence>
<dbReference type="InterPro" id="IPR000719">
    <property type="entry name" value="Prot_kinase_dom"/>
</dbReference>
<dbReference type="PROSITE" id="PS00107">
    <property type="entry name" value="PROTEIN_KINASE_ATP"/>
    <property type="match status" value="1"/>
</dbReference>
<evidence type="ECO:0000256" key="10">
    <source>
        <dbReference type="ARBA" id="ARBA00022902"/>
    </source>
</evidence>
<feature type="region of interest" description="Disordered" evidence="16">
    <location>
        <begin position="516"/>
        <end position="535"/>
    </location>
</feature>
<dbReference type="InterPro" id="IPR017441">
    <property type="entry name" value="Protein_kinase_ATP_BS"/>
</dbReference>
<dbReference type="InterPro" id="IPR011009">
    <property type="entry name" value="Kinase-like_dom_sf"/>
</dbReference>
<accession>A0A8U0R450</accession>
<feature type="binding site" evidence="15">
    <location>
        <position position="47"/>
    </location>
    <ligand>
        <name>ATP</name>
        <dbReference type="ChEBI" id="CHEBI:30616"/>
    </ligand>
</feature>
<feature type="compositionally biased region" description="Low complexity" evidence="16">
    <location>
        <begin position="432"/>
        <end position="451"/>
    </location>
</feature>
<feature type="domain" description="Protein kinase" evidence="17">
    <location>
        <begin position="18"/>
        <end position="269"/>
    </location>
</feature>
<dbReference type="PANTHER" id="PTHR24346:SF36">
    <property type="entry name" value="SERINE_THREONINE-PROTEIN KINASE BRSK1 ISOFORM X1-RELATED"/>
    <property type="match status" value="1"/>
</dbReference>
<comment type="catalytic activity">
    <reaction evidence="13">
        <text>L-seryl-[protein] + ATP = O-phospho-L-seryl-[protein] + ADP + H(+)</text>
        <dbReference type="Rhea" id="RHEA:17989"/>
        <dbReference type="Rhea" id="RHEA-COMP:9863"/>
        <dbReference type="Rhea" id="RHEA-COMP:11604"/>
        <dbReference type="ChEBI" id="CHEBI:15378"/>
        <dbReference type="ChEBI" id="CHEBI:29999"/>
        <dbReference type="ChEBI" id="CHEBI:30616"/>
        <dbReference type="ChEBI" id="CHEBI:83421"/>
        <dbReference type="ChEBI" id="CHEBI:456216"/>
        <dbReference type="EC" id="2.7.11.1"/>
    </reaction>
</comment>
<dbReference type="KEGG" id="snh:120052160"/>
<evidence type="ECO:0000259" key="17">
    <source>
        <dbReference type="PROSITE" id="PS50011"/>
    </source>
</evidence>
<keyword evidence="4" id="KW-0808">Transferase</keyword>
<dbReference type="PROSITE" id="PS00108">
    <property type="entry name" value="PROTEIN_KINASE_ST"/>
    <property type="match status" value="1"/>
</dbReference>
<name>A0A8U0R450_SALNM</name>
<dbReference type="Proteomes" id="UP000808372">
    <property type="component" value="Chromosome 8"/>
</dbReference>
<dbReference type="Pfam" id="PF21115">
    <property type="entry name" value="UBA_BRSK"/>
    <property type="match status" value="1"/>
</dbReference>
<keyword evidence="9" id="KW-0460">Magnesium</keyword>
<comment type="catalytic activity">
    <reaction evidence="11">
        <text>L-threonyl-[protein] + ATP = O-phospho-L-threonyl-[protein] + ADP + H(+)</text>
        <dbReference type="Rhea" id="RHEA:46608"/>
        <dbReference type="Rhea" id="RHEA-COMP:11060"/>
        <dbReference type="Rhea" id="RHEA-COMP:11605"/>
        <dbReference type="ChEBI" id="CHEBI:15378"/>
        <dbReference type="ChEBI" id="CHEBI:30013"/>
        <dbReference type="ChEBI" id="CHEBI:30616"/>
        <dbReference type="ChEBI" id="CHEBI:61977"/>
        <dbReference type="ChEBI" id="CHEBI:456216"/>
        <dbReference type="EC" id="2.7.11.1"/>
    </reaction>
</comment>
<dbReference type="SUPFAM" id="SSF56112">
    <property type="entry name" value="Protein kinase-like (PK-like)"/>
    <property type="match status" value="1"/>
</dbReference>
<feature type="region of interest" description="Disordered" evidence="16">
    <location>
        <begin position="345"/>
        <end position="493"/>
    </location>
</feature>
<keyword evidence="18" id="KW-1185">Reference proteome</keyword>
<feature type="region of interest" description="Disordered" evidence="16">
    <location>
        <begin position="677"/>
        <end position="745"/>
    </location>
</feature>
<evidence type="ECO:0000256" key="4">
    <source>
        <dbReference type="ARBA" id="ARBA00022679"/>
    </source>
</evidence>
<feature type="compositionally biased region" description="Polar residues" evidence="16">
    <location>
        <begin position="681"/>
        <end position="694"/>
    </location>
</feature>
<dbReference type="SMART" id="SM00220">
    <property type="entry name" value="S_TKc"/>
    <property type="match status" value="1"/>
</dbReference>
<evidence type="ECO:0000256" key="16">
    <source>
        <dbReference type="SAM" id="MobiDB-lite"/>
    </source>
</evidence>
<dbReference type="Pfam" id="PF00069">
    <property type="entry name" value="Pkinase"/>
    <property type="match status" value="1"/>
</dbReference>
<dbReference type="GO" id="GO:0007399">
    <property type="term" value="P:nervous system development"/>
    <property type="evidence" value="ECO:0007669"/>
    <property type="project" value="UniProtKB-KW"/>
</dbReference>
<evidence type="ECO:0000256" key="6">
    <source>
        <dbReference type="ARBA" id="ARBA00022741"/>
    </source>
</evidence>
<evidence type="ECO:0000313" key="19">
    <source>
        <dbReference type="RefSeq" id="XP_038854920.1"/>
    </source>
</evidence>
<evidence type="ECO:0000256" key="9">
    <source>
        <dbReference type="ARBA" id="ARBA00022842"/>
    </source>
</evidence>
<evidence type="ECO:0000256" key="2">
    <source>
        <dbReference type="ARBA" id="ARBA00006234"/>
    </source>
</evidence>
<dbReference type="Pfam" id="PF21122">
    <property type="entry name" value="KA1_BRSK"/>
    <property type="match status" value="1"/>
</dbReference>
<dbReference type="GO" id="GO:0050321">
    <property type="term" value="F:tau-protein kinase activity"/>
    <property type="evidence" value="ECO:0007669"/>
    <property type="project" value="UniProtKB-EC"/>
</dbReference>
<evidence type="ECO:0000313" key="18">
    <source>
        <dbReference type="Proteomes" id="UP000808372"/>
    </source>
</evidence>
<comment type="cofactor">
    <cofactor evidence="1">
        <name>Mg(2+)</name>
        <dbReference type="ChEBI" id="CHEBI:18420"/>
    </cofactor>
</comment>
<evidence type="ECO:0000256" key="11">
    <source>
        <dbReference type="ARBA" id="ARBA00047899"/>
    </source>
</evidence>
<dbReference type="CDD" id="cd14081">
    <property type="entry name" value="STKc_BRSK1_2"/>
    <property type="match status" value="1"/>
</dbReference>
<dbReference type="Gene3D" id="1.10.510.10">
    <property type="entry name" value="Transferase(Phosphotransferase) domain 1"/>
    <property type="match status" value="1"/>
</dbReference>
<dbReference type="GO" id="GO:0035556">
    <property type="term" value="P:intracellular signal transduction"/>
    <property type="evidence" value="ECO:0007669"/>
    <property type="project" value="TreeGrafter"/>
</dbReference>
<comment type="catalytic activity">
    <reaction evidence="12">
        <text>L-seryl-[tau protein] + ATP = O-phospho-L-seryl-[tau protein] + ADP + H(+)</text>
        <dbReference type="Rhea" id="RHEA:12801"/>
        <dbReference type="Rhea" id="RHEA-COMP:13701"/>
        <dbReference type="Rhea" id="RHEA-COMP:13702"/>
        <dbReference type="ChEBI" id="CHEBI:15378"/>
        <dbReference type="ChEBI" id="CHEBI:29999"/>
        <dbReference type="ChEBI" id="CHEBI:30616"/>
        <dbReference type="ChEBI" id="CHEBI:83421"/>
        <dbReference type="ChEBI" id="CHEBI:456216"/>
        <dbReference type="EC" id="2.7.11.26"/>
    </reaction>
</comment>
<evidence type="ECO:0000256" key="1">
    <source>
        <dbReference type="ARBA" id="ARBA00001946"/>
    </source>
</evidence>
<organism evidence="18 19">
    <name type="scientific">Salvelinus namaycush</name>
    <name type="common">Lake trout</name>
    <name type="synonym">Salmo namaycush</name>
    <dbReference type="NCBI Taxonomy" id="8040"/>
    <lineage>
        <taxon>Eukaryota</taxon>
        <taxon>Metazoa</taxon>
        <taxon>Chordata</taxon>
        <taxon>Craniata</taxon>
        <taxon>Vertebrata</taxon>
        <taxon>Euteleostomi</taxon>
        <taxon>Actinopterygii</taxon>
        <taxon>Neopterygii</taxon>
        <taxon>Teleostei</taxon>
        <taxon>Protacanthopterygii</taxon>
        <taxon>Salmoniformes</taxon>
        <taxon>Salmonidae</taxon>
        <taxon>Salmoninae</taxon>
        <taxon>Salvelinus</taxon>
    </lineage>
</organism>
<dbReference type="CDD" id="cd14340">
    <property type="entry name" value="UBA_BRSK"/>
    <property type="match status" value="1"/>
</dbReference>
<evidence type="ECO:0000256" key="5">
    <source>
        <dbReference type="ARBA" id="ARBA00022723"/>
    </source>
</evidence>
<proteinExistence type="inferred from homology"/>
<feature type="compositionally biased region" description="Basic and acidic residues" evidence="16">
    <location>
        <begin position="697"/>
        <end position="713"/>
    </location>
</feature>
<evidence type="ECO:0000256" key="14">
    <source>
        <dbReference type="ARBA" id="ARBA00048878"/>
    </source>
</evidence>
<dbReference type="RefSeq" id="XP_038854920.1">
    <property type="nucleotide sequence ID" value="XM_038998992.1"/>
</dbReference>
<dbReference type="GO" id="GO:0005737">
    <property type="term" value="C:cytoplasm"/>
    <property type="evidence" value="ECO:0007669"/>
    <property type="project" value="TreeGrafter"/>
</dbReference>
<dbReference type="FunFam" id="1.10.510.10:FF:000064">
    <property type="entry name" value="BR serine/threonine-protein kinase 2"/>
    <property type="match status" value="1"/>
</dbReference>
<keyword evidence="5" id="KW-0479">Metal-binding</keyword>
<evidence type="ECO:0000256" key="12">
    <source>
        <dbReference type="ARBA" id="ARBA00048291"/>
    </source>
</evidence>
<keyword evidence="6 15" id="KW-0547">Nucleotide-binding</keyword>
<comment type="similarity">
    <text evidence="2">Belongs to the protein kinase superfamily. CAMK Ser/Thr protein kinase family. SNF1 subfamily.</text>
</comment>
<evidence type="ECO:0000256" key="13">
    <source>
        <dbReference type="ARBA" id="ARBA00048679"/>
    </source>
</evidence>
<keyword evidence="3" id="KW-0723">Serine/threonine-protein kinase</keyword>
<dbReference type="GO" id="GO:0005524">
    <property type="term" value="F:ATP binding"/>
    <property type="evidence" value="ECO:0007669"/>
    <property type="project" value="UniProtKB-UniRule"/>
</dbReference>
<gene>
    <name evidence="19" type="primary">LOC120052160</name>
</gene>
<dbReference type="FunFam" id="3.30.200.20:FF:000003">
    <property type="entry name" value="Non-specific serine/threonine protein kinase"/>
    <property type="match status" value="1"/>
</dbReference>
<feature type="compositionally biased region" description="Basic and acidic residues" evidence="16">
    <location>
        <begin position="345"/>
        <end position="365"/>
    </location>
</feature>
<dbReference type="PROSITE" id="PS50011">
    <property type="entry name" value="PROTEIN_KINASE_DOM"/>
    <property type="match status" value="1"/>
</dbReference>
<dbReference type="GO" id="GO:0046872">
    <property type="term" value="F:metal ion binding"/>
    <property type="evidence" value="ECO:0007669"/>
    <property type="project" value="UniProtKB-KW"/>
</dbReference>
<dbReference type="AlphaFoldDB" id="A0A8U0R450"/>
<keyword evidence="10" id="KW-0524">Neurogenesis</keyword>
<dbReference type="PANTHER" id="PTHR24346">
    <property type="entry name" value="MAP/MICROTUBULE AFFINITY-REGULATING KINASE"/>
    <property type="match status" value="1"/>
</dbReference>
<sequence length="745" mass="83106">MTSKELSVGQSAQYVGPYRLEKTLGKGQTGLVKLGVHCITGQKVAIKIVNREKLSESVLMKVEREIAILKLIEHPHVLKLHDVYENNKYLYLVLEHVSGGELFDYLVKKGRLTPKEARKFFRQIISALDFCHSHSICHRDLKPENLLLDEKNNIRIADFGMASLQVGDSLLETSCGSPHYACPEVIRGEKYDGRRADVWSCGVILFALLVGALPFDHDNLRQLLEKVKSGVFHMPHFIPPDCQALLKGMIEVNPDKRLTLEAIQKHSWYLGGRNEPCPEQPPPRRVCVKRIVSLTELDPDVLDSMHSLGCFRDRGKLTQDLQCEEDNQEKMIYYLLLDRKERYPSCEDEDLPPRNDIDPPRKRVDSPMLTRHGRCRPERKSLEVLSVTEQGSPTPTRRALDTSAHSQRRAHARKPSNVAELKQFCKEDRSRSVSGASTGLSSSPLSSPRVTPQGSPLPTPLGTPVHHPQHPPPTPPSSSSPGGSGGMAASSSAHWRTRLNSFKNNLLGSPRFHRRKLQVPTPEDMSSLTPESSPELAKKSWFGNFISLEKEEQIFVVIRDKPLSSIKADIVHAFLSIPSLSHSVVSQTSFRAEYKSSGGPSVFQKPVKFQVDIAFSEGERDRERERAEREGKRENGIYSVTFTLISGPSRRFKRVVETIQAQLLSTHDQPSVQALADEKNGQLTSRPPSTPTRQNSRRSEGGGDRGERCERGDAGIGGSGSVLQRRGSGKDKTRLLSSNGTQSQP</sequence>
<comment type="catalytic activity">
    <reaction evidence="14">
        <text>L-threonyl-[tau protein] + ATP = O-phospho-L-threonyl-[tau protein] + ADP + H(+)</text>
        <dbReference type="Rhea" id="RHEA:53904"/>
        <dbReference type="Rhea" id="RHEA-COMP:13703"/>
        <dbReference type="Rhea" id="RHEA-COMP:13704"/>
        <dbReference type="ChEBI" id="CHEBI:15378"/>
        <dbReference type="ChEBI" id="CHEBI:30013"/>
        <dbReference type="ChEBI" id="CHEBI:30616"/>
        <dbReference type="ChEBI" id="CHEBI:61977"/>
        <dbReference type="ChEBI" id="CHEBI:456216"/>
        <dbReference type="EC" id="2.7.11.26"/>
    </reaction>
</comment>
<evidence type="ECO:0000256" key="3">
    <source>
        <dbReference type="ARBA" id="ARBA00022527"/>
    </source>
</evidence>
<keyword evidence="7" id="KW-0418">Kinase</keyword>